<dbReference type="Proteomes" id="UP000821865">
    <property type="component" value="Chromosome 2"/>
</dbReference>
<proteinExistence type="predicted"/>
<evidence type="ECO:0000313" key="1">
    <source>
        <dbReference type="EMBL" id="KAH7966312.1"/>
    </source>
</evidence>
<accession>A0ACB8DDZ3</accession>
<protein>
    <submittedName>
        <fullName evidence="1">Uncharacterized protein</fullName>
    </submittedName>
</protein>
<keyword evidence="2" id="KW-1185">Reference proteome</keyword>
<gene>
    <name evidence="1" type="ORF">HPB49_015278</name>
</gene>
<sequence>MSLLGARLPTAVPDGQASRWTYTRAEAPKKDPKGVNALHSLYQKTPLKIQKGEEAVIIGPGSSSRSEESSAASDNSSPSSGTSGNMPPSIGAVEKLPPGSSQRSQARAQYSLEMGSAFVGKQTGSSAPQSVTLAQRASQGQLQSVGLTDKSSAVPKEPKGRSTISFKLEKSGSKQSASSKKSSSHYTTTQSTGESLRSATAQSPSDVAETVVRTGEQSVPRNLEQGIRREKFLYPAAVCLAFVLALVLCFLFWPKQEPSAKLRSQIDNIRFGATCASDACLRRASYLSNLLSWRDVEPCDDFNAFVCSHWRSRFASAAKYHSTSTDDDNAEFLEEKVHAFLQDGRRSPKIAQPLKFLHDECMNLRRIDYEGVQALKDLMTWFSLEGFPLRAPLATNVSVWRTAAQLLRKTGTVALLTLSVASHPAVENKDLVSVGLPEVLTSFDPVESSDVIRLYTEAVFTAIKIVKKEYMPPGDILAIATFASNIEKLVQAAPRENTAKVERLESRSELQDFVNTTLQGFEGSVADGAMSDVLIWSPNSTLSILELVANTKPHTVMNYLGLRLMVQVSPFTPYSKLLDLLSILIYGKTRMAPPRWRLCVRVVERALRPLAFASVFAHGKLRKSAPNLIGMVDAVVVELRNEMNELPYIAYPSKKQIREILSRSDVRVFGPSWATDSAPLTAYVKKLPDVTNSRWGLDTFVTYHEHTFFHVLTRGSRERWSRSVFSADCWHETHPRSVYVPLLAFNLSQALEEGGADALQLSRLGPRLSRCLFDMLLDEAVSANVTASWLNDNTWMKLLAVEACLDGRRDYLRLARFRDVLAVRVAFKVFLKTTGGKDDDFAVRLPGGHIMSSAQIFFAYLMLQYCERSDGVYQMRSAANADWGAALRNSDAFSGVYNCSPSSVTKQSLECAA</sequence>
<comment type="caution">
    <text evidence="1">The sequence shown here is derived from an EMBL/GenBank/DDBJ whole genome shotgun (WGS) entry which is preliminary data.</text>
</comment>
<evidence type="ECO:0000313" key="2">
    <source>
        <dbReference type="Proteomes" id="UP000821865"/>
    </source>
</evidence>
<dbReference type="EMBL" id="CM023471">
    <property type="protein sequence ID" value="KAH7966312.1"/>
    <property type="molecule type" value="Genomic_DNA"/>
</dbReference>
<name>A0ACB8DDZ3_DERSI</name>
<organism evidence="1 2">
    <name type="scientific">Dermacentor silvarum</name>
    <name type="common">Tick</name>
    <dbReference type="NCBI Taxonomy" id="543639"/>
    <lineage>
        <taxon>Eukaryota</taxon>
        <taxon>Metazoa</taxon>
        <taxon>Ecdysozoa</taxon>
        <taxon>Arthropoda</taxon>
        <taxon>Chelicerata</taxon>
        <taxon>Arachnida</taxon>
        <taxon>Acari</taxon>
        <taxon>Parasitiformes</taxon>
        <taxon>Ixodida</taxon>
        <taxon>Ixodoidea</taxon>
        <taxon>Ixodidae</taxon>
        <taxon>Rhipicephalinae</taxon>
        <taxon>Dermacentor</taxon>
    </lineage>
</organism>
<reference evidence="1" key="1">
    <citation type="submission" date="2020-05" db="EMBL/GenBank/DDBJ databases">
        <title>Large-scale comparative analyses of tick genomes elucidate their genetic diversity and vector capacities.</title>
        <authorList>
            <person name="Jia N."/>
            <person name="Wang J."/>
            <person name="Shi W."/>
            <person name="Du L."/>
            <person name="Sun Y."/>
            <person name="Zhan W."/>
            <person name="Jiang J."/>
            <person name="Wang Q."/>
            <person name="Zhang B."/>
            <person name="Ji P."/>
            <person name="Sakyi L.B."/>
            <person name="Cui X."/>
            <person name="Yuan T."/>
            <person name="Jiang B."/>
            <person name="Yang W."/>
            <person name="Lam T.T.-Y."/>
            <person name="Chang Q."/>
            <person name="Ding S."/>
            <person name="Wang X."/>
            <person name="Zhu J."/>
            <person name="Ruan X."/>
            <person name="Zhao L."/>
            <person name="Wei J."/>
            <person name="Que T."/>
            <person name="Du C."/>
            <person name="Cheng J."/>
            <person name="Dai P."/>
            <person name="Han X."/>
            <person name="Huang E."/>
            <person name="Gao Y."/>
            <person name="Liu J."/>
            <person name="Shao H."/>
            <person name="Ye R."/>
            <person name="Li L."/>
            <person name="Wei W."/>
            <person name="Wang X."/>
            <person name="Wang C."/>
            <person name="Yang T."/>
            <person name="Huo Q."/>
            <person name="Li W."/>
            <person name="Guo W."/>
            <person name="Chen H."/>
            <person name="Zhou L."/>
            <person name="Ni X."/>
            <person name="Tian J."/>
            <person name="Zhou Y."/>
            <person name="Sheng Y."/>
            <person name="Liu T."/>
            <person name="Pan Y."/>
            <person name="Xia L."/>
            <person name="Li J."/>
            <person name="Zhao F."/>
            <person name="Cao W."/>
        </authorList>
    </citation>
    <scope>NUCLEOTIDE SEQUENCE</scope>
    <source>
        <strain evidence="1">Dsil-2018</strain>
    </source>
</reference>